<proteinExistence type="predicted"/>
<reference evidence="1 2" key="1">
    <citation type="submission" date="2024-07" db="EMBL/GenBank/DDBJ databases">
        <authorList>
            <person name="Akdeniz Z."/>
        </authorList>
    </citation>
    <scope>NUCLEOTIDE SEQUENCE [LARGE SCALE GENOMIC DNA]</scope>
</reference>
<comment type="caution">
    <text evidence="1">The sequence shown here is derived from an EMBL/GenBank/DDBJ whole genome shotgun (WGS) entry which is preliminary data.</text>
</comment>
<organism evidence="1 2">
    <name type="scientific">Hexamita inflata</name>
    <dbReference type="NCBI Taxonomy" id="28002"/>
    <lineage>
        <taxon>Eukaryota</taxon>
        <taxon>Metamonada</taxon>
        <taxon>Diplomonadida</taxon>
        <taxon>Hexamitidae</taxon>
        <taxon>Hexamitinae</taxon>
        <taxon>Hexamita</taxon>
    </lineage>
</organism>
<keyword evidence="2" id="KW-1185">Reference proteome</keyword>
<dbReference type="Proteomes" id="UP001642409">
    <property type="component" value="Unassembled WGS sequence"/>
</dbReference>
<evidence type="ECO:0000313" key="1">
    <source>
        <dbReference type="EMBL" id="CAL6066740.1"/>
    </source>
</evidence>
<protein>
    <submittedName>
        <fullName evidence="1">Hypothetical_protein</fullName>
    </submittedName>
</protein>
<evidence type="ECO:0000313" key="2">
    <source>
        <dbReference type="Proteomes" id="UP001642409"/>
    </source>
</evidence>
<dbReference type="EMBL" id="CAXDID020000264">
    <property type="protein sequence ID" value="CAL6066740.1"/>
    <property type="molecule type" value="Genomic_DNA"/>
</dbReference>
<name>A0ABP1KPT7_9EUKA</name>
<accession>A0ABP1KPT7</accession>
<sequence>MTGQLLVECQKPFSKVFTKSQKCYSVQNRLSTKSFMKLFIKNFSISKFNEHQTHIPQMDRPGSLFIVSISNQFQQKLENRLTGISLVYITPVAKQVRND</sequence>
<gene>
    <name evidence="1" type="ORF">HINF_LOCUS52651</name>
</gene>